<evidence type="ECO:0000313" key="2">
    <source>
        <dbReference type="EMBL" id="CAH1566979.1"/>
    </source>
</evidence>
<keyword evidence="1" id="KW-0812">Transmembrane</keyword>
<protein>
    <submittedName>
        <fullName evidence="2">Uncharacterized protein</fullName>
    </submittedName>
</protein>
<evidence type="ECO:0000313" key="3">
    <source>
        <dbReference type="Proteomes" id="UP001295462"/>
    </source>
</evidence>
<organism evidence="2 3">
    <name type="scientific">Vibrio jasicida</name>
    <dbReference type="NCBI Taxonomy" id="766224"/>
    <lineage>
        <taxon>Bacteria</taxon>
        <taxon>Pseudomonadati</taxon>
        <taxon>Pseudomonadota</taxon>
        <taxon>Gammaproteobacteria</taxon>
        <taxon>Vibrionales</taxon>
        <taxon>Vibrionaceae</taxon>
        <taxon>Vibrio</taxon>
    </lineage>
</organism>
<gene>
    <name evidence="2" type="ORF">THF1A12_10543</name>
</gene>
<evidence type="ECO:0000256" key="1">
    <source>
        <dbReference type="SAM" id="Phobius"/>
    </source>
</evidence>
<reference evidence="2" key="1">
    <citation type="submission" date="2022-01" db="EMBL/GenBank/DDBJ databases">
        <authorList>
            <person name="Lagorce A."/>
        </authorList>
    </citation>
    <scope>NUCLEOTIDE SEQUENCE</scope>
    <source>
        <strain evidence="2">Th15_F1_A12</strain>
    </source>
</reference>
<dbReference type="AlphaFoldDB" id="A0AAU9QG40"/>
<proteinExistence type="predicted"/>
<keyword evidence="1" id="KW-1133">Transmembrane helix</keyword>
<keyword evidence="1" id="KW-0472">Membrane</keyword>
<dbReference type="EMBL" id="CAKMUD010000001">
    <property type="protein sequence ID" value="CAH1566979.1"/>
    <property type="molecule type" value="Genomic_DNA"/>
</dbReference>
<sequence>MQVAYGFDYLMGTAGEIDSMNYACDFASSSDLITKADWYLMSKFTFIHLYKMVFSMYAYAILLWGIVVFWWLNCVIEGDVTQRK</sequence>
<name>A0AAU9QG40_9VIBR</name>
<feature type="transmembrane region" description="Helical" evidence="1">
    <location>
        <begin position="49"/>
        <end position="72"/>
    </location>
</feature>
<dbReference type="Proteomes" id="UP001295462">
    <property type="component" value="Unassembled WGS sequence"/>
</dbReference>
<accession>A0AAU9QG40</accession>
<comment type="caution">
    <text evidence="2">The sequence shown here is derived from an EMBL/GenBank/DDBJ whole genome shotgun (WGS) entry which is preliminary data.</text>
</comment>